<gene>
    <name evidence="1" type="ORF">GUJ93_ZPchr0002g24736</name>
</gene>
<keyword evidence="2" id="KW-1185">Reference proteome</keyword>
<accession>A0A8J5SR50</accession>
<evidence type="ECO:0000313" key="2">
    <source>
        <dbReference type="Proteomes" id="UP000729402"/>
    </source>
</evidence>
<reference evidence="1" key="2">
    <citation type="submission" date="2021-02" db="EMBL/GenBank/DDBJ databases">
        <authorList>
            <person name="Kimball J.A."/>
            <person name="Haas M.W."/>
            <person name="Macchietto M."/>
            <person name="Kono T."/>
            <person name="Duquette J."/>
            <person name="Shao M."/>
        </authorList>
    </citation>
    <scope>NUCLEOTIDE SEQUENCE</scope>
    <source>
        <tissue evidence="1">Fresh leaf tissue</tissue>
    </source>
</reference>
<organism evidence="1 2">
    <name type="scientific">Zizania palustris</name>
    <name type="common">Northern wild rice</name>
    <dbReference type="NCBI Taxonomy" id="103762"/>
    <lineage>
        <taxon>Eukaryota</taxon>
        <taxon>Viridiplantae</taxon>
        <taxon>Streptophyta</taxon>
        <taxon>Embryophyta</taxon>
        <taxon>Tracheophyta</taxon>
        <taxon>Spermatophyta</taxon>
        <taxon>Magnoliopsida</taxon>
        <taxon>Liliopsida</taxon>
        <taxon>Poales</taxon>
        <taxon>Poaceae</taxon>
        <taxon>BOP clade</taxon>
        <taxon>Oryzoideae</taxon>
        <taxon>Oryzeae</taxon>
        <taxon>Zizaniinae</taxon>
        <taxon>Zizania</taxon>
    </lineage>
</organism>
<name>A0A8J5SR50_ZIZPA</name>
<protein>
    <recommendedName>
        <fullName evidence="3">Pentatricopeptide repeat-containing protein</fullName>
    </recommendedName>
</protein>
<comment type="caution">
    <text evidence="1">The sequence shown here is derived from an EMBL/GenBank/DDBJ whole genome shotgun (WGS) entry which is preliminary data.</text>
</comment>
<reference evidence="1" key="1">
    <citation type="journal article" date="2021" name="bioRxiv">
        <title>Whole Genome Assembly and Annotation of Northern Wild Rice, Zizania palustris L., Supports a Whole Genome Duplication in the Zizania Genus.</title>
        <authorList>
            <person name="Haas M."/>
            <person name="Kono T."/>
            <person name="Macchietto M."/>
            <person name="Millas R."/>
            <person name="McGilp L."/>
            <person name="Shao M."/>
            <person name="Duquette J."/>
            <person name="Hirsch C.N."/>
            <person name="Kimball J."/>
        </authorList>
    </citation>
    <scope>NUCLEOTIDE SEQUENCE</scope>
    <source>
        <tissue evidence="1">Fresh leaf tissue</tissue>
    </source>
</reference>
<sequence>MKDDVVALDLVLFSNLIHLALHASDGPKALALFSCLQGMGIKPNLKAYNTAITTYCKFDLLWDAKQLLLHDSPPTVSRSTWSHTPPSLPR</sequence>
<dbReference type="EMBL" id="JAAALK010000287">
    <property type="protein sequence ID" value="KAG8059724.1"/>
    <property type="molecule type" value="Genomic_DNA"/>
</dbReference>
<evidence type="ECO:0000313" key="1">
    <source>
        <dbReference type="EMBL" id="KAG8059724.1"/>
    </source>
</evidence>
<proteinExistence type="predicted"/>
<evidence type="ECO:0008006" key="3">
    <source>
        <dbReference type="Google" id="ProtNLM"/>
    </source>
</evidence>
<dbReference type="AlphaFoldDB" id="A0A8J5SR50"/>
<dbReference type="Proteomes" id="UP000729402">
    <property type="component" value="Unassembled WGS sequence"/>
</dbReference>